<sequence>MRRDLPFSVVTKPTGAACNLDCTYCFFLSKELLYDADGQRMSEATLRALIANQLDSQPDGDVMLVWQGGEPTMRGLAFYREAVRLGNELTRPQQVVQHSMQTNGTLLDDDWCEFLAAENFLVGLSVDGPENLHDAYRVNKAGRGTHTRVVRGWELLRKHSVDTNVLCTVNAANAEHGAEVYRWFRDELGATFLQFIPIVERVPAADLATAEQGWIGPDGARLLYRQAGNAVTSRSVTGEQWGRFLCEVFDEWRARDVGRVFVQHFDTMLAARFGQYSLCVHAPECGTALAVEHNGDIYSCDHYVEPGFELGNIHTDRLAEVLVSDQQGKFGRSKRTALTAQCRRCPVRWACHGGCPKDRFATSLDGEAGQNFLCEGYYGFFTHATEGMEQMAALLQAGRAPAEVMATHAMTAQRS</sequence>
<feature type="domain" description="Radical SAM core" evidence="8">
    <location>
        <begin position="1"/>
        <end position="239"/>
    </location>
</feature>
<dbReference type="SUPFAM" id="SSF102114">
    <property type="entry name" value="Radical SAM enzymes"/>
    <property type="match status" value="1"/>
</dbReference>
<dbReference type="SFLD" id="SFLDG01386">
    <property type="entry name" value="main_SPASM_domain-containing"/>
    <property type="match status" value="1"/>
</dbReference>
<dbReference type="Pfam" id="PF13186">
    <property type="entry name" value="SPASM"/>
    <property type="match status" value="1"/>
</dbReference>
<dbReference type="CDD" id="cd01335">
    <property type="entry name" value="Radical_SAM"/>
    <property type="match status" value="1"/>
</dbReference>
<dbReference type="Proteomes" id="UP000275256">
    <property type="component" value="Unassembled WGS sequence"/>
</dbReference>
<dbReference type="SFLD" id="SFLDG01384">
    <property type="entry name" value="thioether_bond_formation_requi"/>
    <property type="match status" value="1"/>
</dbReference>
<dbReference type="PROSITE" id="PS51918">
    <property type="entry name" value="RADICAL_SAM"/>
    <property type="match status" value="1"/>
</dbReference>
<keyword evidence="5" id="KW-0408">Iron</keyword>
<dbReference type="InterPro" id="IPR023885">
    <property type="entry name" value="4Fe4S-binding_SPASM_dom"/>
</dbReference>
<dbReference type="InterPro" id="IPR013785">
    <property type="entry name" value="Aldolase_TIM"/>
</dbReference>
<dbReference type="Pfam" id="PF04055">
    <property type="entry name" value="Radical_SAM"/>
    <property type="match status" value="1"/>
</dbReference>
<organism evidence="9 10">
    <name type="scientific">Tessaracoccus antarcticus</name>
    <dbReference type="NCBI Taxonomy" id="2479848"/>
    <lineage>
        <taxon>Bacteria</taxon>
        <taxon>Bacillati</taxon>
        <taxon>Actinomycetota</taxon>
        <taxon>Actinomycetes</taxon>
        <taxon>Propionibacteriales</taxon>
        <taxon>Propionibacteriaceae</taxon>
        <taxon>Tessaracoccus</taxon>
    </lineage>
</organism>
<dbReference type="PANTHER" id="PTHR43273">
    <property type="entry name" value="ANAEROBIC SULFATASE-MATURATING ENZYME HOMOLOG ASLB-RELATED"/>
    <property type="match status" value="1"/>
</dbReference>
<dbReference type="Gene3D" id="3.20.20.70">
    <property type="entry name" value="Aldolase class I"/>
    <property type="match status" value="1"/>
</dbReference>
<dbReference type="PANTHER" id="PTHR43273:SF3">
    <property type="entry name" value="ANAEROBIC SULFATASE-MATURATING ENZYME HOMOLOG ASLB-RELATED"/>
    <property type="match status" value="1"/>
</dbReference>
<keyword evidence="6" id="KW-0411">Iron-sulfur</keyword>
<accession>A0A3M0GIZ7</accession>
<dbReference type="InterPro" id="IPR007197">
    <property type="entry name" value="rSAM"/>
</dbReference>
<dbReference type="NCBIfam" id="TIGR04085">
    <property type="entry name" value="rSAM_more_4Fe4S"/>
    <property type="match status" value="1"/>
</dbReference>
<dbReference type="SFLD" id="SFLDF00285">
    <property type="entry name" value="anaerobic_Ser-type_sulfatase-m"/>
    <property type="match status" value="1"/>
</dbReference>
<evidence type="ECO:0000256" key="2">
    <source>
        <dbReference type="ARBA" id="ARBA00022485"/>
    </source>
</evidence>
<dbReference type="InterPro" id="IPR034491">
    <property type="entry name" value="Anaerob_Ser_sulfatase-maturase"/>
</dbReference>
<reference evidence="9 10" key="1">
    <citation type="submission" date="2018-10" db="EMBL/GenBank/DDBJ databases">
        <title>Tessaracoccus antarcticuss sp. nov., isolated from sediment.</title>
        <authorList>
            <person name="Zhou L.Y."/>
            <person name="Du Z.J."/>
        </authorList>
    </citation>
    <scope>NUCLEOTIDE SEQUENCE [LARGE SCALE GENOMIC DNA]</scope>
    <source>
        <strain evidence="9 10">JDX10</strain>
    </source>
</reference>
<name>A0A3M0GIZ7_9ACTN</name>
<protein>
    <submittedName>
        <fullName evidence="9">Anaerobic sulfatase maturase</fullName>
    </submittedName>
</protein>
<keyword evidence="10" id="KW-1185">Reference proteome</keyword>
<gene>
    <name evidence="9" type="ORF">EAX62_02885</name>
</gene>
<comment type="cofactor">
    <cofactor evidence="1">
        <name>[4Fe-4S] cluster</name>
        <dbReference type="ChEBI" id="CHEBI:49883"/>
    </cofactor>
</comment>
<dbReference type="InterPro" id="IPR047207">
    <property type="entry name" value="SPASM_anSME"/>
</dbReference>
<dbReference type="SFLD" id="SFLDG01072">
    <property type="entry name" value="dehydrogenase_like"/>
    <property type="match status" value="1"/>
</dbReference>
<evidence type="ECO:0000256" key="4">
    <source>
        <dbReference type="ARBA" id="ARBA00022723"/>
    </source>
</evidence>
<evidence type="ECO:0000256" key="5">
    <source>
        <dbReference type="ARBA" id="ARBA00023004"/>
    </source>
</evidence>
<evidence type="ECO:0000256" key="3">
    <source>
        <dbReference type="ARBA" id="ARBA00022691"/>
    </source>
</evidence>
<proteinExistence type="inferred from homology"/>
<dbReference type="EMBL" id="REFW01000001">
    <property type="protein sequence ID" value="RMB61593.1"/>
    <property type="molecule type" value="Genomic_DNA"/>
</dbReference>
<evidence type="ECO:0000259" key="8">
    <source>
        <dbReference type="PROSITE" id="PS51918"/>
    </source>
</evidence>
<dbReference type="GO" id="GO:0046872">
    <property type="term" value="F:metal ion binding"/>
    <property type="evidence" value="ECO:0007669"/>
    <property type="project" value="UniProtKB-KW"/>
</dbReference>
<dbReference type="CDD" id="cd21120">
    <property type="entry name" value="SPASM_anSME"/>
    <property type="match status" value="1"/>
</dbReference>
<keyword evidence="2" id="KW-0004">4Fe-4S</keyword>
<dbReference type="NCBIfam" id="TIGR03942">
    <property type="entry name" value="sulfatase_rSAM"/>
    <property type="match status" value="1"/>
</dbReference>
<dbReference type="SFLD" id="SFLDS00029">
    <property type="entry name" value="Radical_SAM"/>
    <property type="match status" value="1"/>
</dbReference>
<dbReference type="SFLD" id="SFLDG01067">
    <property type="entry name" value="SPASM/twitch_domain_containing"/>
    <property type="match status" value="1"/>
</dbReference>
<evidence type="ECO:0000313" key="10">
    <source>
        <dbReference type="Proteomes" id="UP000275256"/>
    </source>
</evidence>
<dbReference type="InterPro" id="IPR023867">
    <property type="entry name" value="Sulphatase_maturase_rSAM"/>
</dbReference>
<comment type="caution">
    <text evidence="9">The sequence shown here is derived from an EMBL/GenBank/DDBJ whole genome shotgun (WGS) entry which is preliminary data.</text>
</comment>
<evidence type="ECO:0000256" key="1">
    <source>
        <dbReference type="ARBA" id="ARBA00001966"/>
    </source>
</evidence>
<evidence type="ECO:0000313" key="9">
    <source>
        <dbReference type="EMBL" id="RMB61593.1"/>
    </source>
</evidence>
<dbReference type="InterPro" id="IPR058240">
    <property type="entry name" value="rSAM_sf"/>
</dbReference>
<evidence type="ECO:0000256" key="7">
    <source>
        <dbReference type="ARBA" id="ARBA00023601"/>
    </source>
</evidence>
<dbReference type="RefSeq" id="WP_121900140.1">
    <property type="nucleotide sequence ID" value="NZ_REFW01000001.1"/>
</dbReference>
<keyword evidence="3" id="KW-0949">S-adenosyl-L-methionine</keyword>
<dbReference type="GO" id="GO:0051539">
    <property type="term" value="F:4 iron, 4 sulfur cluster binding"/>
    <property type="evidence" value="ECO:0007669"/>
    <property type="project" value="UniProtKB-KW"/>
</dbReference>
<dbReference type="OrthoDB" id="9782387at2"/>
<comment type="similarity">
    <text evidence="7">Belongs to the radical SAM superfamily. Anaerobic sulfatase-maturating enzyme family.</text>
</comment>
<dbReference type="GO" id="GO:0016491">
    <property type="term" value="F:oxidoreductase activity"/>
    <property type="evidence" value="ECO:0007669"/>
    <property type="project" value="InterPro"/>
</dbReference>
<dbReference type="AlphaFoldDB" id="A0A3M0GIZ7"/>
<keyword evidence="4" id="KW-0479">Metal-binding</keyword>
<evidence type="ECO:0000256" key="6">
    <source>
        <dbReference type="ARBA" id="ARBA00023014"/>
    </source>
</evidence>